<dbReference type="OrthoDB" id="1877767at2759"/>
<dbReference type="Gene3D" id="2.60.40.4370">
    <property type="match status" value="1"/>
</dbReference>
<organism evidence="3 4">
    <name type="scientific">Hymenoscyphus albidus</name>
    <dbReference type="NCBI Taxonomy" id="595503"/>
    <lineage>
        <taxon>Eukaryota</taxon>
        <taxon>Fungi</taxon>
        <taxon>Dikarya</taxon>
        <taxon>Ascomycota</taxon>
        <taxon>Pezizomycotina</taxon>
        <taxon>Leotiomycetes</taxon>
        <taxon>Helotiales</taxon>
        <taxon>Helotiaceae</taxon>
        <taxon>Hymenoscyphus</taxon>
    </lineage>
</organism>
<keyword evidence="4" id="KW-1185">Reference proteome</keyword>
<evidence type="ECO:0000259" key="2">
    <source>
        <dbReference type="Pfam" id="PF10419"/>
    </source>
</evidence>
<dbReference type="InterPro" id="IPR019481">
    <property type="entry name" value="TFIIIC_triple_barrel"/>
</dbReference>
<feature type="region of interest" description="Disordered" evidence="1">
    <location>
        <begin position="1"/>
        <end position="45"/>
    </location>
</feature>
<gene>
    <name evidence="3" type="ORF">HYALB_00013219</name>
</gene>
<evidence type="ECO:0000256" key="1">
    <source>
        <dbReference type="SAM" id="MobiDB-lite"/>
    </source>
</evidence>
<comment type="caution">
    <text evidence="3">The sequence shown here is derived from an EMBL/GenBank/DDBJ whole genome shotgun (WGS) entry which is preliminary data.</text>
</comment>
<feature type="region of interest" description="Disordered" evidence="1">
    <location>
        <begin position="89"/>
        <end position="130"/>
    </location>
</feature>
<name>A0A9N9LNV7_9HELO</name>
<sequence length="417" mass="47713">MSETPEAPPGAQFQPTPLEPLLETPTMPGREEESDSDEWEYEYSTTETETFYLSVDLTVPEEPIKQEPRSTAPVEDTSVWLNPMLGRINRQLAPPTTPNPSAPEFRTAGHKGRKDGAKQNPDGTTDDSFSWKPDFAYDPSEIQILGLESRKPVISFCGRLFQCEWTEHIGSELLFTRRTEELEDLPSIRHLHGNIDLLCINAARLVSEKLDTERVKRSLPKDVKRRLSRRYDNKLSDSDTASQTFFLDKLAEAKREKGEKDIISAVVEGRPHNRDWHRFVERRLMDERAYWEDILENGHDEEELEDAAARLEEIDREQGMTQPREKDTRVKISRERKSLKHLRPPGADPDEEKRLRKKGPDGNFYEVGGPSVRLPSLPSDSGDDRSDEDRSMDEDEEMGEVYASDEEMLDGNDEDGG</sequence>
<feature type="domain" description="Transcription factor TFIIIC triple barrel" evidence="2">
    <location>
        <begin position="46"/>
        <end position="210"/>
    </location>
</feature>
<feature type="region of interest" description="Disordered" evidence="1">
    <location>
        <begin position="313"/>
        <end position="417"/>
    </location>
</feature>
<evidence type="ECO:0000313" key="3">
    <source>
        <dbReference type="EMBL" id="CAG8978619.1"/>
    </source>
</evidence>
<proteinExistence type="predicted"/>
<accession>A0A9N9LNV7</accession>
<feature type="compositionally biased region" description="Acidic residues" evidence="1">
    <location>
        <begin position="390"/>
        <end position="417"/>
    </location>
</feature>
<feature type="compositionally biased region" description="Low complexity" evidence="1">
    <location>
        <begin position="15"/>
        <end position="26"/>
    </location>
</feature>
<protein>
    <recommendedName>
        <fullName evidence="2">Transcription factor TFIIIC triple barrel domain-containing protein</fullName>
    </recommendedName>
</protein>
<dbReference type="Pfam" id="PF10419">
    <property type="entry name" value="TFIIIC_sub6"/>
    <property type="match status" value="1"/>
</dbReference>
<dbReference type="Proteomes" id="UP000701801">
    <property type="component" value="Unassembled WGS sequence"/>
</dbReference>
<reference evidence="3" key="1">
    <citation type="submission" date="2021-07" db="EMBL/GenBank/DDBJ databases">
        <authorList>
            <person name="Durling M."/>
        </authorList>
    </citation>
    <scope>NUCLEOTIDE SEQUENCE</scope>
</reference>
<dbReference type="AlphaFoldDB" id="A0A9N9LNV7"/>
<feature type="compositionally biased region" description="Basic and acidic residues" evidence="1">
    <location>
        <begin position="313"/>
        <end position="336"/>
    </location>
</feature>
<evidence type="ECO:0000313" key="4">
    <source>
        <dbReference type="Proteomes" id="UP000701801"/>
    </source>
</evidence>
<feature type="compositionally biased region" description="Acidic residues" evidence="1">
    <location>
        <begin position="32"/>
        <end position="41"/>
    </location>
</feature>
<dbReference type="EMBL" id="CAJVRM010000270">
    <property type="protein sequence ID" value="CAG8978619.1"/>
    <property type="molecule type" value="Genomic_DNA"/>
</dbReference>
<feature type="compositionally biased region" description="Basic and acidic residues" evidence="1">
    <location>
        <begin position="351"/>
        <end position="360"/>
    </location>
</feature>